<dbReference type="RefSeq" id="WP_169506571.1">
    <property type="nucleotide sequence ID" value="NZ_JABBPN010000023.1"/>
</dbReference>
<evidence type="ECO:0000256" key="1">
    <source>
        <dbReference type="ARBA" id="ARBA00004651"/>
    </source>
</evidence>
<feature type="transmembrane region" description="Helical" evidence="7">
    <location>
        <begin position="142"/>
        <end position="164"/>
    </location>
</feature>
<feature type="transmembrane region" description="Helical" evidence="7">
    <location>
        <begin position="107"/>
        <end position="130"/>
    </location>
</feature>
<keyword evidence="2" id="KW-0813">Transport</keyword>
<feature type="transmembrane region" description="Helical" evidence="7">
    <location>
        <begin position="267"/>
        <end position="292"/>
    </location>
</feature>
<dbReference type="InterPro" id="IPR036259">
    <property type="entry name" value="MFS_trans_sf"/>
</dbReference>
<gene>
    <name evidence="9" type="ORF">HII30_18700</name>
</gene>
<dbReference type="SUPFAM" id="SSF103473">
    <property type="entry name" value="MFS general substrate transporter"/>
    <property type="match status" value="1"/>
</dbReference>
<proteinExistence type="predicted"/>
<dbReference type="PANTHER" id="PTHR23520">
    <property type="entry name" value="TRANSPORTER, PUTATIVE (AFU_ORTHOLOGUE AFUA_3G04000)-RELATED"/>
    <property type="match status" value="1"/>
</dbReference>
<evidence type="ECO:0000256" key="3">
    <source>
        <dbReference type="ARBA" id="ARBA00022692"/>
    </source>
</evidence>
<dbReference type="EMBL" id="JABBPN010000023">
    <property type="protein sequence ID" value="NMO97795.1"/>
    <property type="molecule type" value="Genomic_DNA"/>
</dbReference>
<feature type="transmembrane region" description="Helical" evidence="7">
    <location>
        <begin position="176"/>
        <end position="198"/>
    </location>
</feature>
<organism evidence="9 10">
    <name type="scientific">Paenibacillus lemnae</name>
    <dbReference type="NCBI Taxonomy" id="1330551"/>
    <lineage>
        <taxon>Bacteria</taxon>
        <taxon>Bacillati</taxon>
        <taxon>Bacillota</taxon>
        <taxon>Bacilli</taxon>
        <taxon>Bacillales</taxon>
        <taxon>Paenibacillaceae</taxon>
        <taxon>Paenibacillus</taxon>
    </lineage>
</organism>
<evidence type="ECO:0000256" key="2">
    <source>
        <dbReference type="ARBA" id="ARBA00022448"/>
    </source>
</evidence>
<evidence type="ECO:0000256" key="4">
    <source>
        <dbReference type="ARBA" id="ARBA00022989"/>
    </source>
</evidence>
<comment type="subcellular location">
    <subcellularLocation>
        <location evidence="1">Cell membrane</location>
        <topology evidence="1">Multi-pass membrane protein</topology>
    </subcellularLocation>
</comment>
<dbReference type="InterPro" id="IPR020846">
    <property type="entry name" value="MFS_dom"/>
</dbReference>
<dbReference type="Gene3D" id="1.20.1250.20">
    <property type="entry name" value="MFS general substrate transporter like domains"/>
    <property type="match status" value="2"/>
</dbReference>
<dbReference type="PROSITE" id="PS50850">
    <property type="entry name" value="MFS"/>
    <property type="match status" value="1"/>
</dbReference>
<dbReference type="PANTHER" id="PTHR23520:SF5">
    <property type="entry name" value="TRANSPORTER, PUTATIVE (AFU_ORTHOLOGUE AFUA_3G04000)-RELATED"/>
    <property type="match status" value="1"/>
</dbReference>
<feature type="transmembrane region" description="Helical" evidence="7">
    <location>
        <begin position="304"/>
        <end position="330"/>
    </location>
</feature>
<dbReference type="GO" id="GO:0005886">
    <property type="term" value="C:plasma membrane"/>
    <property type="evidence" value="ECO:0007669"/>
    <property type="project" value="UniProtKB-SubCell"/>
</dbReference>
<evidence type="ECO:0000313" key="10">
    <source>
        <dbReference type="Proteomes" id="UP000565468"/>
    </source>
</evidence>
<dbReference type="AlphaFoldDB" id="A0A848MAV8"/>
<keyword evidence="10" id="KW-1185">Reference proteome</keyword>
<protein>
    <submittedName>
        <fullName evidence="9">MFS transporter</fullName>
    </submittedName>
</protein>
<evidence type="ECO:0000259" key="8">
    <source>
        <dbReference type="PROSITE" id="PS50850"/>
    </source>
</evidence>
<feature type="transmembrane region" description="Helical" evidence="7">
    <location>
        <begin position="20"/>
        <end position="42"/>
    </location>
</feature>
<reference evidence="9 10" key="1">
    <citation type="submission" date="2020-04" db="EMBL/GenBank/DDBJ databases">
        <title>Paenibacillus algicola sp. nov., a novel marine bacterium producing alginate lyase.</title>
        <authorList>
            <person name="Huang H."/>
        </authorList>
    </citation>
    <scope>NUCLEOTIDE SEQUENCE [LARGE SCALE GENOMIC DNA]</scope>
    <source>
        <strain evidence="9 10">L7-75</strain>
    </source>
</reference>
<comment type="caution">
    <text evidence="9">The sequence shown here is derived from an EMBL/GenBank/DDBJ whole genome shotgun (WGS) entry which is preliminary data.</text>
</comment>
<sequence>MSRIFQSTRDFGTLPHNIKLFFLANVLYQIGTGMFGVLYNLFIKDIGYPDSMNGTVVSVQSLATALMFIPIGFLGDRGSRKKLLILGALLSGIALIFRSWVEQSTGLLSLAVFTGLFSAIFQVLAIPFLAENSNKSSRMTIFSYHASLVLAAQVLGGMGGGFLADILQLFGITQISSMKIVLMIGGISTLAAFIPLLFTSENSSPAEKTEQPARTSSPQGPLKKKPSRAEFKIIGQFALAQLLVGLGSGLVVPYLNLYFTNRFSVSLSAVGILISLGQIMTIVSMLIGPFLVQRVGAVKAVLCFQLLSLPFLLVTGFTNLFGVAAVGFLFRQALMNAANPIQSSILVDRVPDHRRGIANSFTQTAFMMGWATMGPVQAMLVMRHGSYWGYAITFCITGILYVASSLMYFFMFREKRSASVPLS</sequence>
<keyword evidence="4 7" id="KW-1133">Transmembrane helix</keyword>
<keyword evidence="5 7" id="KW-0472">Membrane</keyword>
<feature type="compositionally biased region" description="Polar residues" evidence="6">
    <location>
        <begin position="204"/>
        <end position="219"/>
    </location>
</feature>
<dbReference type="InterPro" id="IPR011701">
    <property type="entry name" value="MFS"/>
</dbReference>
<evidence type="ECO:0000256" key="7">
    <source>
        <dbReference type="SAM" id="Phobius"/>
    </source>
</evidence>
<feature type="transmembrane region" description="Helical" evidence="7">
    <location>
        <begin position="387"/>
        <end position="410"/>
    </location>
</feature>
<feature type="transmembrane region" description="Helical" evidence="7">
    <location>
        <begin position="233"/>
        <end position="255"/>
    </location>
</feature>
<evidence type="ECO:0000313" key="9">
    <source>
        <dbReference type="EMBL" id="NMO97795.1"/>
    </source>
</evidence>
<feature type="domain" description="Major facilitator superfamily (MFS) profile" evidence="8">
    <location>
        <begin position="17"/>
        <end position="416"/>
    </location>
</feature>
<dbReference type="Proteomes" id="UP000565468">
    <property type="component" value="Unassembled WGS sequence"/>
</dbReference>
<evidence type="ECO:0000256" key="5">
    <source>
        <dbReference type="ARBA" id="ARBA00023136"/>
    </source>
</evidence>
<accession>A0A848MAV8</accession>
<evidence type="ECO:0000256" key="6">
    <source>
        <dbReference type="SAM" id="MobiDB-lite"/>
    </source>
</evidence>
<feature type="transmembrane region" description="Helical" evidence="7">
    <location>
        <begin position="83"/>
        <end position="101"/>
    </location>
</feature>
<feature type="transmembrane region" description="Helical" evidence="7">
    <location>
        <begin position="54"/>
        <end position="74"/>
    </location>
</feature>
<name>A0A848MAV8_PAELE</name>
<dbReference type="GO" id="GO:0022857">
    <property type="term" value="F:transmembrane transporter activity"/>
    <property type="evidence" value="ECO:0007669"/>
    <property type="project" value="InterPro"/>
</dbReference>
<keyword evidence="3 7" id="KW-0812">Transmembrane</keyword>
<feature type="region of interest" description="Disordered" evidence="6">
    <location>
        <begin position="204"/>
        <end position="224"/>
    </location>
</feature>
<dbReference type="Pfam" id="PF07690">
    <property type="entry name" value="MFS_1"/>
    <property type="match status" value="2"/>
</dbReference>